<feature type="transmembrane region" description="Helical" evidence="8">
    <location>
        <begin position="571"/>
        <end position="595"/>
    </location>
</feature>
<evidence type="ECO:0000313" key="10">
    <source>
        <dbReference type="Proteomes" id="UP000000600"/>
    </source>
</evidence>
<keyword evidence="4 8" id="KW-1133">Transmembrane helix</keyword>
<evidence type="ECO:0000256" key="2">
    <source>
        <dbReference type="ARBA" id="ARBA00007168"/>
    </source>
</evidence>
<feature type="transmembrane region" description="Helical" evidence="8">
    <location>
        <begin position="369"/>
        <end position="392"/>
    </location>
</feature>
<keyword evidence="3 8" id="KW-0812">Transmembrane</keyword>
<evidence type="ECO:0000256" key="7">
    <source>
        <dbReference type="SAM" id="MobiDB-lite"/>
    </source>
</evidence>
<name>A0DPM3_PARTE</name>
<evidence type="ECO:0000256" key="6">
    <source>
        <dbReference type="ARBA" id="ARBA00023180"/>
    </source>
</evidence>
<protein>
    <submittedName>
        <fullName evidence="9">Uncharacterized protein</fullName>
    </submittedName>
</protein>
<dbReference type="Proteomes" id="UP000000600">
    <property type="component" value="Unassembled WGS sequence"/>
</dbReference>
<keyword evidence="5 8" id="KW-0472">Membrane</keyword>
<dbReference type="OMA" id="CMACIHA"/>
<organism evidence="9 10">
    <name type="scientific">Paramecium tetraurelia</name>
    <dbReference type="NCBI Taxonomy" id="5888"/>
    <lineage>
        <taxon>Eukaryota</taxon>
        <taxon>Sar</taxon>
        <taxon>Alveolata</taxon>
        <taxon>Ciliophora</taxon>
        <taxon>Intramacronucleata</taxon>
        <taxon>Oligohymenophorea</taxon>
        <taxon>Peniculida</taxon>
        <taxon>Parameciidae</taxon>
        <taxon>Paramecium</taxon>
    </lineage>
</organism>
<reference evidence="9 10" key="1">
    <citation type="journal article" date="2006" name="Nature">
        <title>Global trends of whole-genome duplications revealed by the ciliate Paramecium tetraurelia.</title>
        <authorList>
            <consortium name="Genoscope"/>
            <person name="Aury J.-M."/>
            <person name="Jaillon O."/>
            <person name="Duret L."/>
            <person name="Noel B."/>
            <person name="Jubin C."/>
            <person name="Porcel B.M."/>
            <person name="Segurens B."/>
            <person name="Daubin V."/>
            <person name="Anthouard V."/>
            <person name="Aiach N."/>
            <person name="Arnaiz O."/>
            <person name="Billaut A."/>
            <person name="Beisson J."/>
            <person name="Blanc I."/>
            <person name="Bouhouche K."/>
            <person name="Camara F."/>
            <person name="Duharcourt S."/>
            <person name="Guigo R."/>
            <person name="Gogendeau D."/>
            <person name="Katinka M."/>
            <person name="Keller A.-M."/>
            <person name="Kissmehl R."/>
            <person name="Klotz C."/>
            <person name="Koll F."/>
            <person name="Le Moue A."/>
            <person name="Lepere C."/>
            <person name="Malinsky S."/>
            <person name="Nowacki M."/>
            <person name="Nowak J.K."/>
            <person name="Plattner H."/>
            <person name="Poulain J."/>
            <person name="Ruiz F."/>
            <person name="Serrano V."/>
            <person name="Zagulski M."/>
            <person name="Dessen P."/>
            <person name="Betermier M."/>
            <person name="Weissenbach J."/>
            <person name="Scarpelli C."/>
            <person name="Schachter V."/>
            <person name="Sperling L."/>
            <person name="Meyer E."/>
            <person name="Cohen J."/>
            <person name="Wincker P."/>
        </authorList>
    </citation>
    <scope>NUCLEOTIDE SEQUENCE [LARGE SCALE GENOMIC DNA]</scope>
    <source>
        <strain evidence="9 10">Stock d4-2</strain>
    </source>
</reference>
<dbReference type="GeneID" id="5038172"/>
<evidence type="ECO:0000256" key="3">
    <source>
        <dbReference type="ARBA" id="ARBA00022692"/>
    </source>
</evidence>
<dbReference type="InterPro" id="IPR007603">
    <property type="entry name" value="Choline_transptr-like"/>
</dbReference>
<feature type="transmembrane region" description="Helical" evidence="8">
    <location>
        <begin position="238"/>
        <end position="258"/>
    </location>
</feature>
<dbReference type="eggNOG" id="KOG1362">
    <property type="taxonomic scope" value="Eukaryota"/>
</dbReference>
<keyword evidence="6" id="KW-0325">Glycoprotein</keyword>
<feature type="transmembrane region" description="Helical" evidence="8">
    <location>
        <begin position="319"/>
        <end position="341"/>
    </location>
</feature>
<dbReference type="InParanoid" id="A0DPM3"/>
<sequence>MLNTTELDQTLKTNKEALEIPKLIVNSSKITVASSNNLNNNSQVPEKKTTFFRTEDKFSRLEQYEEIDRNDELNLPFVPPQGFKGPVGKQVQFTDQLIGRQLIKHGQVYFLLYMCYTEFTLILQLQVEILIDWPNGIDFRGEICGIGSLKNKPFLYYAGPVMDIDVTWCIRQCPPSTGRETCMYDTDHMTVTSFCYIQMQADQMGYYCIPKEPKSRELVFEQLGSTRNTMRRIGSDLWQSWDITLCGFGLSIILSYLFTVLAKFEKIAAGLIWGAIIFAEAGLLLYGWLFYLESIRAHEFRCIDGMNSDTCGGQIVTTYQILAIVFLALAAIYLIVTLILFKRIQRGISLLKTAQHIIQVLSQIRSFPFIVAFIGLVVCCLAFILVCFAMTVGTTELTRAKYIDGHLLYKVIYNDYIQMGLIYVAFTVFFTLTLILTMNDMFTSYALSVWFFTKQKDTVRIPYCFSFKTLFRYHFGTCVFIAFNLMFLTIPQSIMDYSRSIMRFLPQTSSCVRYTQASCMACIHAFEVFLRYISKHSVVQVAIWSEPYYQSAKKAYFLIFRNQDKIKDLDFLQTLIVFQIRMATAFMASIPIYIYINFAEQTFMGKPTSGIESPIIPTLYVFICGMFFSNIFQGSYDITCKTIIQLYCMDSEMFFGEQRFVEQFIREFMEFVGKIEDKEWKIGFTKQIKFNKDKFNEKLKNYNDSDNDSESEQEYDINEDEEPQSDEKKATQKKKIEDDQYFDYDEKVDRGNAFIGLPLEYKPKNDVTKKPPEELGNASQSVIQDQTMVAGDQTMALGSNKQLRLKTPILNTSQQSFQILLNANDKSQISQVSDLDEKPQREKVIKKQRI</sequence>
<keyword evidence="10" id="KW-1185">Reference proteome</keyword>
<feature type="transmembrane region" description="Helical" evidence="8">
    <location>
        <begin position="270"/>
        <end position="291"/>
    </location>
</feature>
<dbReference type="KEGG" id="ptm:GSPATT00019172001"/>
<comment type="similarity">
    <text evidence="2">Belongs to the CTL (choline transporter-like) family.</text>
</comment>
<evidence type="ECO:0000256" key="1">
    <source>
        <dbReference type="ARBA" id="ARBA00004141"/>
    </source>
</evidence>
<evidence type="ECO:0000256" key="4">
    <source>
        <dbReference type="ARBA" id="ARBA00022989"/>
    </source>
</evidence>
<feature type="compositionally biased region" description="Basic and acidic residues" evidence="7">
    <location>
        <begin position="725"/>
        <end position="735"/>
    </location>
</feature>
<dbReference type="EMBL" id="CT868529">
    <property type="protein sequence ID" value="CAK84990.1"/>
    <property type="molecule type" value="Genomic_DNA"/>
</dbReference>
<feature type="transmembrane region" description="Helical" evidence="8">
    <location>
        <begin position="473"/>
        <end position="494"/>
    </location>
</feature>
<accession>A0DPM3</accession>
<gene>
    <name evidence="9" type="ORF">GSPATT00019172001</name>
</gene>
<evidence type="ECO:0000256" key="8">
    <source>
        <dbReference type="SAM" id="Phobius"/>
    </source>
</evidence>
<proteinExistence type="inferred from homology"/>
<dbReference type="GO" id="GO:0016020">
    <property type="term" value="C:membrane"/>
    <property type="evidence" value="ECO:0000318"/>
    <property type="project" value="GO_Central"/>
</dbReference>
<feature type="compositionally biased region" description="Basic and acidic residues" evidence="7">
    <location>
        <begin position="835"/>
        <end position="850"/>
    </location>
</feature>
<dbReference type="PANTHER" id="PTHR12385:SF14">
    <property type="entry name" value="CHOLINE TRANSPORTER-LIKE 2"/>
    <property type="match status" value="1"/>
</dbReference>
<dbReference type="PANTHER" id="PTHR12385">
    <property type="entry name" value="CHOLINE TRANSPORTER-LIKE (SLC FAMILY 44)"/>
    <property type="match status" value="1"/>
</dbReference>
<dbReference type="Pfam" id="PF04515">
    <property type="entry name" value="Choline_transpo"/>
    <property type="match status" value="1"/>
</dbReference>
<feature type="region of interest" description="Disordered" evidence="7">
    <location>
        <begin position="701"/>
        <end position="735"/>
    </location>
</feature>
<dbReference type="OrthoDB" id="420519at2759"/>
<dbReference type="HOGENOM" id="CLU_379704_0_0_1"/>
<evidence type="ECO:0000256" key="5">
    <source>
        <dbReference type="ARBA" id="ARBA00023136"/>
    </source>
</evidence>
<feature type="transmembrane region" description="Helical" evidence="8">
    <location>
        <begin position="421"/>
        <end position="452"/>
    </location>
</feature>
<dbReference type="AlphaFoldDB" id="A0DPM3"/>
<feature type="region of interest" description="Disordered" evidence="7">
    <location>
        <begin position="830"/>
        <end position="850"/>
    </location>
</feature>
<dbReference type="RefSeq" id="XP_001452387.1">
    <property type="nucleotide sequence ID" value="XM_001452350.1"/>
</dbReference>
<feature type="compositionally biased region" description="Acidic residues" evidence="7">
    <location>
        <begin position="705"/>
        <end position="724"/>
    </location>
</feature>
<dbReference type="GO" id="GO:0055085">
    <property type="term" value="P:transmembrane transport"/>
    <property type="evidence" value="ECO:0000318"/>
    <property type="project" value="GO_Central"/>
</dbReference>
<evidence type="ECO:0000313" key="9">
    <source>
        <dbReference type="EMBL" id="CAK84990.1"/>
    </source>
</evidence>
<dbReference type="GO" id="GO:0022857">
    <property type="term" value="F:transmembrane transporter activity"/>
    <property type="evidence" value="ECO:0000318"/>
    <property type="project" value="GO_Central"/>
</dbReference>
<feature type="transmembrane region" description="Helical" evidence="8">
    <location>
        <begin position="615"/>
        <end position="632"/>
    </location>
</feature>
<comment type="subcellular location">
    <subcellularLocation>
        <location evidence="1">Membrane</location>
        <topology evidence="1">Multi-pass membrane protein</topology>
    </subcellularLocation>
</comment>